<dbReference type="PROSITE" id="PS51892">
    <property type="entry name" value="SUBTILASE"/>
    <property type="match status" value="1"/>
</dbReference>
<organism evidence="9 10">
    <name type="scientific">Anatilimnocola aggregata</name>
    <dbReference type="NCBI Taxonomy" id="2528021"/>
    <lineage>
        <taxon>Bacteria</taxon>
        <taxon>Pseudomonadati</taxon>
        <taxon>Planctomycetota</taxon>
        <taxon>Planctomycetia</taxon>
        <taxon>Pirellulales</taxon>
        <taxon>Pirellulaceae</taxon>
        <taxon>Anatilimnocola</taxon>
    </lineage>
</organism>
<feature type="active site" description="Charge relay system" evidence="5">
    <location>
        <position position="80"/>
    </location>
</feature>
<feature type="domain" description="Peptidase S8/S53" evidence="8">
    <location>
        <begin position="71"/>
        <end position="340"/>
    </location>
</feature>
<dbReference type="InterPro" id="IPR000209">
    <property type="entry name" value="Peptidase_S8/S53_dom"/>
</dbReference>
<sequence length="839" mass="88687">MTRPTLQDDRKVAFESFEDRLALTAQALNDLADEWRDTPIQTMAAAAASSTSEGHGWAEIAYARNEMGLRGGGQTVAVIDSGIAYDHIALGGGLGAAYKVVGGWDFAENDANPYDDGPAGFHGTHVSGIIGSSDKKYMGVAPDVDLVALRVFDDNGGGTLERVEQALRWVHDNRNTFANPITTVNLSLGTAWNSSNLPDWAVLEDEFRMLEEDGIFIAVAAGNSFATYKSEGLSYPAASQYVVPVASIGASGQFSSFSQRSDRVLAAPGEKVMSTLPDHFYGGDGLKNDMGATSGTSMAAPYVAGASVLLREAMAAMGQTNITQDVLYDWLKNTADTLYDSVTNANYSKLNLQKALDTLVGADEFGSTAADATSIGNLTTSITVSGTIGKVSDSDFFRFTAAASGQVTFTLDTIGDLAGKWQTPDGGTINGDTVTMNVVAGQSYRLGLGTSDGIGKFTIEAKLTSSTTETPPPPTTPNPPTPPALSGNWGVVSGNLFDNFNLQTPSNFYQLTAGRTGMLTVEALFSAARGNIDIEVYDSQNRLVGSSATADSSERVDISVTAGNVYYVRATGVNRDVDFRVTNLVTVSGSQVDVGGTSARDLYTWTHTGTQQQLAVNGVTYTFAANSQVQIQGVGGIDALTLVSATGTVDTITTRPGSVDLVGSSYRVSGLGVEQTNIRGDANDRVTMYDSAGVDYLEATATFVGLVGTGHQTMVEGIRNITVISQGGGDVARLNGTRGNDRFVIEQGNRTLTNSSFNLRVENFASVGFHGLGGTDTVEITGMNSNDLIYGRRGIGRYTTAAYKTEFSDIDQVLAQARVGEKLKSDVRSVDYLFRKLSN</sequence>
<evidence type="ECO:0000256" key="3">
    <source>
        <dbReference type="ARBA" id="ARBA00022801"/>
    </source>
</evidence>
<evidence type="ECO:0000256" key="5">
    <source>
        <dbReference type="PROSITE-ProRule" id="PRU01240"/>
    </source>
</evidence>
<dbReference type="Proteomes" id="UP000315017">
    <property type="component" value="Chromosome"/>
</dbReference>
<reference evidence="9 10" key="1">
    <citation type="submission" date="2019-02" db="EMBL/GenBank/DDBJ databases">
        <title>Deep-cultivation of Planctomycetes and their phenomic and genomic characterization uncovers novel biology.</title>
        <authorList>
            <person name="Wiegand S."/>
            <person name="Jogler M."/>
            <person name="Boedeker C."/>
            <person name="Pinto D."/>
            <person name="Vollmers J."/>
            <person name="Rivas-Marin E."/>
            <person name="Kohn T."/>
            <person name="Peeters S.H."/>
            <person name="Heuer A."/>
            <person name="Rast P."/>
            <person name="Oberbeckmann S."/>
            <person name="Bunk B."/>
            <person name="Jeske O."/>
            <person name="Meyerdierks A."/>
            <person name="Storesund J.E."/>
            <person name="Kallscheuer N."/>
            <person name="Luecker S."/>
            <person name="Lage O.M."/>
            <person name="Pohl T."/>
            <person name="Merkel B.J."/>
            <person name="Hornburger P."/>
            <person name="Mueller R.-W."/>
            <person name="Bruemmer F."/>
            <person name="Labrenz M."/>
            <person name="Spormann A.M."/>
            <person name="Op den Camp H."/>
            <person name="Overmann J."/>
            <person name="Amann R."/>
            <person name="Jetten M.S.M."/>
            <person name="Mascher T."/>
            <person name="Medema M.H."/>
            <person name="Devos D.P."/>
            <person name="Kaster A.-K."/>
            <person name="Ovreas L."/>
            <person name="Rohde M."/>
            <person name="Galperin M.Y."/>
            <person name="Jogler C."/>
        </authorList>
    </citation>
    <scope>NUCLEOTIDE SEQUENCE [LARGE SCALE GENOMIC DNA]</scope>
    <source>
        <strain evidence="9 10">ETA_A8</strain>
    </source>
</reference>
<keyword evidence="3 5" id="KW-0378">Hydrolase</keyword>
<gene>
    <name evidence="9" type="primary">aprE</name>
    <name evidence="9" type="ORF">ETAA8_35630</name>
</gene>
<feature type="compositionally biased region" description="Pro residues" evidence="7">
    <location>
        <begin position="470"/>
        <end position="483"/>
    </location>
</feature>
<dbReference type="PANTHER" id="PTHR43806">
    <property type="entry name" value="PEPTIDASE S8"/>
    <property type="match status" value="1"/>
</dbReference>
<evidence type="ECO:0000256" key="7">
    <source>
        <dbReference type="SAM" id="MobiDB-lite"/>
    </source>
</evidence>
<evidence type="ECO:0000256" key="1">
    <source>
        <dbReference type="ARBA" id="ARBA00011073"/>
    </source>
</evidence>
<dbReference type="Pfam" id="PF00082">
    <property type="entry name" value="Peptidase_S8"/>
    <property type="match status" value="1"/>
</dbReference>
<evidence type="ECO:0000313" key="10">
    <source>
        <dbReference type="Proteomes" id="UP000315017"/>
    </source>
</evidence>
<dbReference type="GO" id="GO:0004252">
    <property type="term" value="F:serine-type endopeptidase activity"/>
    <property type="evidence" value="ECO:0007669"/>
    <property type="project" value="UniProtKB-UniRule"/>
</dbReference>
<evidence type="ECO:0000256" key="2">
    <source>
        <dbReference type="ARBA" id="ARBA00022670"/>
    </source>
</evidence>
<dbReference type="InterPro" id="IPR036852">
    <property type="entry name" value="Peptidase_S8/S53_dom_sf"/>
</dbReference>
<dbReference type="GO" id="GO:0006508">
    <property type="term" value="P:proteolysis"/>
    <property type="evidence" value="ECO:0007669"/>
    <property type="project" value="UniProtKB-KW"/>
</dbReference>
<dbReference type="RefSeq" id="WP_202921037.1">
    <property type="nucleotide sequence ID" value="NZ_CP036274.1"/>
</dbReference>
<evidence type="ECO:0000256" key="4">
    <source>
        <dbReference type="ARBA" id="ARBA00022825"/>
    </source>
</evidence>
<dbReference type="InterPro" id="IPR023828">
    <property type="entry name" value="Peptidase_S8_Ser-AS"/>
</dbReference>
<evidence type="ECO:0000256" key="6">
    <source>
        <dbReference type="RuleBase" id="RU003355"/>
    </source>
</evidence>
<dbReference type="AlphaFoldDB" id="A0A517YE72"/>
<dbReference type="PANTHER" id="PTHR43806:SF11">
    <property type="entry name" value="CEREVISIN-RELATED"/>
    <property type="match status" value="1"/>
</dbReference>
<feature type="active site" description="Charge relay system" evidence="5">
    <location>
        <position position="297"/>
    </location>
</feature>
<dbReference type="PRINTS" id="PR00723">
    <property type="entry name" value="SUBTILISIN"/>
</dbReference>
<dbReference type="Gene3D" id="3.40.50.200">
    <property type="entry name" value="Peptidase S8/S53 domain"/>
    <property type="match status" value="1"/>
</dbReference>
<dbReference type="PROSITE" id="PS00137">
    <property type="entry name" value="SUBTILASE_HIS"/>
    <property type="match status" value="1"/>
</dbReference>
<dbReference type="InterPro" id="IPR050131">
    <property type="entry name" value="Peptidase_S8_subtilisin-like"/>
</dbReference>
<dbReference type="EMBL" id="CP036274">
    <property type="protein sequence ID" value="QDU28462.1"/>
    <property type="molecule type" value="Genomic_DNA"/>
</dbReference>
<dbReference type="SUPFAM" id="SSF89260">
    <property type="entry name" value="Collagen-binding domain"/>
    <property type="match status" value="1"/>
</dbReference>
<protein>
    <submittedName>
        <fullName evidence="9">Subtilisin E</fullName>
        <ecNumber evidence="9">3.4.21.62</ecNumber>
    </submittedName>
</protein>
<dbReference type="InterPro" id="IPR023827">
    <property type="entry name" value="Peptidase_S8_Asp-AS"/>
</dbReference>
<dbReference type="InterPro" id="IPR015500">
    <property type="entry name" value="Peptidase_S8_subtilisin-rel"/>
</dbReference>
<keyword evidence="10" id="KW-1185">Reference proteome</keyword>
<dbReference type="KEGG" id="aagg:ETAA8_35630"/>
<comment type="similarity">
    <text evidence="1 5 6">Belongs to the peptidase S8 family.</text>
</comment>
<feature type="active site" description="Charge relay system" evidence="5">
    <location>
        <position position="122"/>
    </location>
</feature>
<evidence type="ECO:0000259" key="8">
    <source>
        <dbReference type="Pfam" id="PF00082"/>
    </source>
</evidence>
<keyword evidence="2 5" id="KW-0645">Protease</keyword>
<dbReference type="Gene3D" id="2.60.120.380">
    <property type="match status" value="2"/>
</dbReference>
<feature type="region of interest" description="Disordered" evidence="7">
    <location>
        <begin position="464"/>
        <end position="486"/>
    </location>
</feature>
<accession>A0A517YE72</accession>
<dbReference type="PROSITE" id="PS00136">
    <property type="entry name" value="SUBTILASE_ASP"/>
    <property type="match status" value="1"/>
</dbReference>
<proteinExistence type="inferred from homology"/>
<dbReference type="EC" id="3.4.21.62" evidence="9"/>
<dbReference type="InterPro" id="IPR022398">
    <property type="entry name" value="Peptidase_S8_His-AS"/>
</dbReference>
<dbReference type="PROSITE" id="PS00138">
    <property type="entry name" value="SUBTILASE_SER"/>
    <property type="match status" value="1"/>
</dbReference>
<evidence type="ECO:0000313" key="9">
    <source>
        <dbReference type="EMBL" id="QDU28462.1"/>
    </source>
</evidence>
<keyword evidence="4 5" id="KW-0720">Serine protease</keyword>
<dbReference type="SUPFAM" id="SSF52743">
    <property type="entry name" value="Subtilisin-like"/>
    <property type="match status" value="1"/>
</dbReference>
<name>A0A517YE72_9BACT</name>